<protein>
    <submittedName>
        <fullName evidence="1">Uncharacterized protein</fullName>
    </submittedName>
</protein>
<comment type="caution">
    <text evidence="1">The sequence shown here is derived from an EMBL/GenBank/DDBJ whole genome shotgun (WGS) entry which is preliminary data.</text>
</comment>
<name>A0A8S9H252_BRACR</name>
<evidence type="ECO:0000313" key="1">
    <source>
        <dbReference type="EMBL" id="KAF2552133.1"/>
    </source>
</evidence>
<dbReference type="Proteomes" id="UP000712281">
    <property type="component" value="Unassembled WGS sequence"/>
</dbReference>
<dbReference type="AlphaFoldDB" id="A0A8S9H252"/>
<proteinExistence type="predicted"/>
<evidence type="ECO:0000313" key="2">
    <source>
        <dbReference type="Proteomes" id="UP000712281"/>
    </source>
</evidence>
<organism evidence="1 2">
    <name type="scientific">Brassica cretica</name>
    <name type="common">Mustard</name>
    <dbReference type="NCBI Taxonomy" id="69181"/>
    <lineage>
        <taxon>Eukaryota</taxon>
        <taxon>Viridiplantae</taxon>
        <taxon>Streptophyta</taxon>
        <taxon>Embryophyta</taxon>
        <taxon>Tracheophyta</taxon>
        <taxon>Spermatophyta</taxon>
        <taxon>Magnoliopsida</taxon>
        <taxon>eudicotyledons</taxon>
        <taxon>Gunneridae</taxon>
        <taxon>Pentapetalae</taxon>
        <taxon>rosids</taxon>
        <taxon>malvids</taxon>
        <taxon>Brassicales</taxon>
        <taxon>Brassicaceae</taxon>
        <taxon>Brassiceae</taxon>
        <taxon>Brassica</taxon>
    </lineage>
</organism>
<gene>
    <name evidence="1" type="ORF">F2Q68_00037940</name>
</gene>
<accession>A0A8S9H252</accession>
<dbReference type="EMBL" id="QGKW02001988">
    <property type="protein sequence ID" value="KAF2552133.1"/>
    <property type="molecule type" value="Genomic_DNA"/>
</dbReference>
<reference evidence="1" key="1">
    <citation type="submission" date="2019-12" db="EMBL/GenBank/DDBJ databases">
        <title>Genome sequencing and annotation of Brassica cretica.</title>
        <authorList>
            <person name="Studholme D.J."/>
            <person name="Sarris P.F."/>
        </authorList>
    </citation>
    <scope>NUCLEOTIDE SEQUENCE</scope>
    <source>
        <strain evidence="1">PFS-001/15</strain>
        <tissue evidence="1">Leaf</tissue>
    </source>
</reference>
<sequence length="124" mass="14063">MLNQNSSQLIGALSSLTNISYILHTHFTNLPSSFSSSTLLQSLLSRIERVDEIHHHLIITDLTTNLKAEIMNHDLTSDLGIRNIKINSMARNQIELRIGYQNKHNYQLLNRSSEISAAKIRLTP</sequence>